<evidence type="ECO:0000259" key="12">
    <source>
        <dbReference type="SMART" id="SM00986"/>
    </source>
</evidence>
<evidence type="ECO:0000256" key="4">
    <source>
        <dbReference type="ARBA" id="ARBA00019403"/>
    </source>
</evidence>
<dbReference type="GO" id="GO:0046872">
    <property type="term" value="F:metal ion binding"/>
    <property type="evidence" value="ECO:0007669"/>
    <property type="project" value="UniProtKB-KW"/>
</dbReference>
<dbReference type="InterPro" id="IPR051536">
    <property type="entry name" value="UDG_Type-4/5"/>
</dbReference>
<evidence type="ECO:0000313" key="13">
    <source>
        <dbReference type="EMBL" id="SDZ18403.1"/>
    </source>
</evidence>
<keyword evidence="9" id="KW-0408">Iron</keyword>
<dbReference type="PANTHER" id="PTHR33693:SF1">
    <property type="entry name" value="TYPE-4 URACIL-DNA GLYCOSYLASE"/>
    <property type="match status" value="1"/>
</dbReference>
<evidence type="ECO:0000256" key="1">
    <source>
        <dbReference type="ARBA" id="ARBA00001400"/>
    </source>
</evidence>
<comment type="similarity">
    <text evidence="2">Belongs to the uracil-DNA glycosylase (UDG) superfamily. Type 4 (UDGa) family.</text>
</comment>
<dbReference type="InterPro" id="IPR036895">
    <property type="entry name" value="Uracil-DNA_glycosylase-like_sf"/>
</dbReference>
<dbReference type="GO" id="GO:0006281">
    <property type="term" value="P:DNA repair"/>
    <property type="evidence" value="ECO:0007669"/>
    <property type="project" value="UniProtKB-KW"/>
</dbReference>
<evidence type="ECO:0000313" key="14">
    <source>
        <dbReference type="Proteomes" id="UP000198914"/>
    </source>
</evidence>
<evidence type="ECO:0000256" key="5">
    <source>
        <dbReference type="ARBA" id="ARBA00022485"/>
    </source>
</evidence>
<dbReference type="Proteomes" id="UP000198914">
    <property type="component" value="Unassembled WGS sequence"/>
</dbReference>
<keyword evidence="8" id="KW-0378">Hydrolase</keyword>
<proteinExistence type="inferred from homology"/>
<feature type="domain" description="Uracil-DNA glycosylase-like" evidence="12">
    <location>
        <begin position="106"/>
        <end position="257"/>
    </location>
</feature>
<dbReference type="OrthoDB" id="5290748at2"/>
<keyword evidence="11" id="KW-0234">DNA repair</keyword>
<dbReference type="SMART" id="SM00987">
    <property type="entry name" value="UreE_C"/>
    <property type="match status" value="1"/>
</dbReference>
<dbReference type="GO" id="GO:0051539">
    <property type="term" value="F:4 iron, 4 sulfur cluster binding"/>
    <property type="evidence" value="ECO:0007669"/>
    <property type="project" value="UniProtKB-KW"/>
</dbReference>
<sequence length="265" mass="28740">MHEAADIDPFTAAATLEWLVEMGCDEAIAEHPLNRYALPDRMPAAAKPARATAHPDAAPTLTTVQGDPVDEAERAAAAAQTLEDLRTALDAYPHCDIRLGARTLVFADGNPKARVMIIGEAPGREEDRAGKPFVGQAGQLLDRMLAAIGLARDAPDPSRAVYITNVLPWRPPSNRDPEPAEVAMMLPFLRRHVELADPDLLVLMGNQACNAVLGKRGITRLRGQWTTGLDRPVLPMLHPAYLLRQSAAKRHAWADLLDLAARLDG</sequence>
<dbReference type="STRING" id="1244108.SAMN05444004_10773"/>
<dbReference type="Pfam" id="PF03167">
    <property type="entry name" value="UDG"/>
    <property type="match status" value="1"/>
</dbReference>
<organism evidence="13 14">
    <name type="scientific">Jannaschia faecimaris</name>
    <dbReference type="NCBI Taxonomy" id="1244108"/>
    <lineage>
        <taxon>Bacteria</taxon>
        <taxon>Pseudomonadati</taxon>
        <taxon>Pseudomonadota</taxon>
        <taxon>Alphaproteobacteria</taxon>
        <taxon>Rhodobacterales</taxon>
        <taxon>Roseobacteraceae</taxon>
        <taxon>Jannaschia</taxon>
    </lineage>
</organism>
<dbReference type="InterPro" id="IPR005122">
    <property type="entry name" value="Uracil-DNA_glycosylase-like"/>
</dbReference>
<dbReference type="InterPro" id="IPR005273">
    <property type="entry name" value="Ura-DNA_glyco_family4"/>
</dbReference>
<name>A0A1H3QYT4_9RHOB</name>
<dbReference type="EC" id="3.2.2.27" evidence="3"/>
<evidence type="ECO:0000256" key="3">
    <source>
        <dbReference type="ARBA" id="ARBA00012030"/>
    </source>
</evidence>
<dbReference type="PANTHER" id="PTHR33693">
    <property type="entry name" value="TYPE-5 URACIL-DNA GLYCOSYLASE"/>
    <property type="match status" value="1"/>
</dbReference>
<evidence type="ECO:0000256" key="11">
    <source>
        <dbReference type="ARBA" id="ARBA00023204"/>
    </source>
</evidence>
<reference evidence="14" key="1">
    <citation type="submission" date="2016-10" db="EMBL/GenBank/DDBJ databases">
        <authorList>
            <person name="Varghese N."/>
            <person name="Submissions S."/>
        </authorList>
    </citation>
    <scope>NUCLEOTIDE SEQUENCE [LARGE SCALE GENOMIC DNA]</scope>
    <source>
        <strain evidence="14">DSM 100420</strain>
    </source>
</reference>
<evidence type="ECO:0000256" key="10">
    <source>
        <dbReference type="ARBA" id="ARBA00023014"/>
    </source>
</evidence>
<accession>A0A1H3QYT4</accession>
<dbReference type="SUPFAM" id="SSF52141">
    <property type="entry name" value="Uracil-DNA glycosylase-like"/>
    <property type="match status" value="1"/>
</dbReference>
<evidence type="ECO:0000256" key="6">
    <source>
        <dbReference type="ARBA" id="ARBA00022723"/>
    </source>
</evidence>
<evidence type="ECO:0000256" key="2">
    <source>
        <dbReference type="ARBA" id="ARBA00006521"/>
    </source>
</evidence>
<dbReference type="GO" id="GO:0004844">
    <property type="term" value="F:uracil DNA N-glycosylase activity"/>
    <property type="evidence" value="ECO:0007669"/>
    <property type="project" value="UniProtKB-EC"/>
</dbReference>
<dbReference type="AlphaFoldDB" id="A0A1H3QYT4"/>
<evidence type="ECO:0000256" key="7">
    <source>
        <dbReference type="ARBA" id="ARBA00022763"/>
    </source>
</evidence>
<keyword evidence="10" id="KW-0411">Iron-sulfur</keyword>
<comment type="catalytic activity">
    <reaction evidence="1">
        <text>Hydrolyzes single-stranded DNA or mismatched double-stranded DNA and polynucleotides, releasing free uracil.</text>
        <dbReference type="EC" id="3.2.2.27"/>
    </reaction>
</comment>
<dbReference type="CDD" id="cd10030">
    <property type="entry name" value="UDG-F4_TTUDGA_SPO1dp_like"/>
    <property type="match status" value="1"/>
</dbReference>
<protein>
    <recommendedName>
        <fullName evidence="4">Type-4 uracil-DNA glycosylase</fullName>
        <ecNumber evidence="3">3.2.2.27</ecNumber>
    </recommendedName>
</protein>
<keyword evidence="14" id="KW-1185">Reference proteome</keyword>
<keyword evidence="6" id="KW-0479">Metal-binding</keyword>
<dbReference type="RefSeq" id="WP_092645437.1">
    <property type="nucleotide sequence ID" value="NZ_FNPX01000007.1"/>
</dbReference>
<dbReference type="SMART" id="SM00986">
    <property type="entry name" value="UDG"/>
    <property type="match status" value="1"/>
</dbReference>
<evidence type="ECO:0000256" key="8">
    <source>
        <dbReference type="ARBA" id="ARBA00022801"/>
    </source>
</evidence>
<keyword evidence="7" id="KW-0227">DNA damage</keyword>
<evidence type="ECO:0000256" key="9">
    <source>
        <dbReference type="ARBA" id="ARBA00023004"/>
    </source>
</evidence>
<keyword evidence="5" id="KW-0004">4Fe-4S</keyword>
<dbReference type="Gene3D" id="3.40.470.10">
    <property type="entry name" value="Uracil-DNA glycosylase-like domain"/>
    <property type="match status" value="1"/>
</dbReference>
<dbReference type="NCBIfam" id="TIGR00758">
    <property type="entry name" value="UDG_fam4"/>
    <property type="match status" value="1"/>
</dbReference>
<dbReference type="EMBL" id="FNPX01000007">
    <property type="protein sequence ID" value="SDZ18403.1"/>
    <property type="molecule type" value="Genomic_DNA"/>
</dbReference>
<gene>
    <name evidence="13" type="ORF">SAMN05444004_10773</name>
</gene>